<gene>
    <name evidence="7" type="primary">malA</name>
    <name evidence="7" type="ORF">HMPREF9088_0667</name>
</gene>
<dbReference type="GO" id="GO:0043169">
    <property type="term" value="F:cation binding"/>
    <property type="evidence" value="ECO:0007669"/>
    <property type="project" value="InterPro"/>
</dbReference>
<dbReference type="PANTHER" id="PTHR10357">
    <property type="entry name" value="ALPHA-AMYLASE FAMILY MEMBER"/>
    <property type="match status" value="1"/>
</dbReference>
<dbReference type="SUPFAM" id="SSF51445">
    <property type="entry name" value="(Trans)glycosidases"/>
    <property type="match status" value="1"/>
</dbReference>
<dbReference type="PATRIC" id="fig|888064.11.peg.1320"/>
<evidence type="ECO:0000256" key="4">
    <source>
        <dbReference type="RuleBase" id="RU003615"/>
    </source>
</evidence>
<reference evidence="7 8" key="1">
    <citation type="submission" date="2010-12" db="EMBL/GenBank/DDBJ databases">
        <authorList>
            <person name="Muzny D."/>
            <person name="Qin X."/>
            <person name="Deng J."/>
            <person name="Jiang H."/>
            <person name="Liu Y."/>
            <person name="Qu J."/>
            <person name="Song X.-Z."/>
            <person name="Zhang L."/>
            <person name="Thornton R."/>
            <person name="Coyle M."/>
            <person name="Francisco L."/>
            <person name="Jackson L."/>
            <person name="Javaid M."/>
            <person name="Korchina V."/>
            <person name="Kovar C."/>
            <person name="Mata R."/>
            <person name="Mathew T."/>
            <person name="Ngo R."/>
            <person name="Nguyen L."/>
            <person name="Nguyen N."/>
            <person name="Okwuonu G."/>
            <person name="Ongeri F."/>
            <person name="Pham C."/>
            <person name="Simmons D."/>
            <person name="Wilczek-Boney K."/>
            <person name="Hale W."/>
            <person name="Jakkamsetti A."/>
            <person name="Pham P."/>
            <person name="Ruth R."/>
            <person name="San Lucas F."/>
            <person name="Warren J."/>
            <person name="Zhang J."/>
            <person name="Zhao Z."/>
            <person name="Zhou C."/>
            <person name="Zhu D."/>
            <person name="Lee S."/>
            <person name="Bess C."/>
            <person name="Blankenburg K."/>
            <person name="Forbes L."/>
            <person name="Fu Q."/>
            <person name="Gubbala S."/>
            <person name="Hirani K."/>
            <person name="Jayaseelan J.C."/>
            <person name="Lara F."/>
            <person name="Munidasa M."/>
            <person name="Palculict T."/>
            <person name="Patil S."/>
            <person name="Pu L.-L."/>
            <person name="Saada N."/>
            <person name="Tang L."/>
            <person name="Weissenberger G."/>
            <person name="Zhu Y."/>
            <person name="Hemphill L."/>
            <person name="Shang Y."/>
            <person name="Youmans B."/>
            <person name="Ayvaz T."/>
            <person name="Ross M."/>
            <person name="Santibanez J."/>
            <person name="Aqrawi P."/>
            <person name="Gross S."/>
            <person name="Joshi V."/>
            <person name="Fowler G."/>
            <person name="Nazareth L."/>
            <person name="Reid J."/>
            <person name="Worley K."/>
            <person name="Petrosino J."/>
            <person name="Highlander S."/>
            <person name="Gibbs R."/>
        </authorList>
    </citation>
    <scope>NUCLEOTIDE SEQUENCE [LARGE SCALE GENOMIC DNA]</scope>
    <source>
        <strain evidence="8">DSM 15952 / CCUG 50447 / LMG 22039 / TP 1.5</strain>
    </source>
</reference>
<dbReference type="InterPro" id="IPR032091">
    <property type="entry name" value="Malt_amylase-like_C"/>
</dbReference>
<dbReference type="InterPro" id="IPR013780">
    <property type="entry name" value="Glyco_hydro_b"/>
</dbReference>
<dbReference type="Pfam" id="PF00128">
    <property type="entry name" value="Alpha-amylase"/>
    <property type="match status" value="1"/>
</dbReference>
<dbReference type="InterPro" id="IPR006046">
    <property type="entry name" value="Alpha_amylase"/>
</dbReference>
<dbReference type="HOGENOM" id="CLU_006462_1_2_9"/>
<evidence type="ECO:0000256" key="5">
    <source>
        <dbReference type="RuleBase" id="RU361134"/>
    </source>
</evidence>
<keyword evidence="2 5" id="KW-0378">Hydrolase</keyword>
<organism evidence="7 8">
    <name type="scientific">Enterococcus italicus (strain DSM 15952 / CCUG 50447 / LMG 22039 / TP 1.5)</name>
    <dbReference type="NCBI Taxonomy" id="888064"/>
    <lineage>
        <taxon>Bacteria</taxon>
        <taxon>Bacillati</taxon>
        <taxon>Bacillota</taxon>
        <taxon>Bacilli</taxon>
        <taxon>Lactobacillales</taxon>
        <taxon>Enterococcaceae</taxon>
        <taxon>Enterococcus</taxon>
    </lineage>
</organism>
<dbReference type="GO" id="GO:0009313">
    <property type="term" value="P:oligosaccharide catabolic process"/>
    <property type="evidence" value="ECO:0007669"/>
    <property type="project" value="TreeGrafter"/>
</dbReference>
<keyword evidence="3 5" id="KW-0326">Glycosidase</keyword>
<dbReference type="SMART" id="SM00642">
    <property type="entry name" value="Aamy"/>
    <property type="match status" value="1"/>
</dbReference>
<dbReference type="RefSeq" id="WP_007207688.1">
    <property type="nucleotide sequence ID" value="NZ_GL622241.1"/>
</dbReference>
<dbReference type="GO" id="GO:0004556">
    <property type="term" value="F:alpha-amylase activity"/>
    <property type="evidence" value="ECO:0007669"/>
    <property type="project" value="UniProtKB-UniRule"/>
</dbReference>
<sequence>MYEEQTIPWWKNAIGYQIYPKSFQDTNHDGIGDLNGIRQRLPYLKELGIDFVWLNPIYASPNVDNGYDISDYQAINPEYGTMAEMVDLIKEAHAHGIKIIMDLVINHTSDQHPWFQEALKGPDNPYHDYYIWADGTQKPNEWESIFGGSIWQEVPSLKKQYLHVFAKEQPDLNWENKQMRQDLYKMIRWWLDLGIDGFRIDAISHIKKSSWDTKPQADWAFSPFTNVAGIDVYLTELGQIFKEYDIVTVGEASGVTAEQAPEWVGENGYFNMIFEFEHISLWKREKQDTIDVIALKKALSHWQKQLDYGKGWNALYMENHDVPRSVSVFGNDQPVYRQKAATALATMYLLLQGTPFIYQGQELGMTNMTFTDLDQLDDVTAKQQIEELRKLEDSGERNLEILELMSSISRDNSRTPMQWSTEENAGFSTAEPWLVVNPNYEEINVAAQLKQPNSILSYYKQLIQLRKNRAVFVTGHYHDYLLDDPKVYVYERFLGTERMLVVVNLTKDAAEIDLPAAISGQSWTLVIDNHSVEGANSEHELQLTQHQKTMALAPYEARVYHMNQRVKETFNEKIR</sequence>
<dbReference type="Proteomes" id="UP000010296">
    <property type="component" value="Unassembled WGS sequence"/>
</dbReference>
<dbReference type="Pfam" id="PF16657">
    <property type="entry name" value="Malt_amylase_C"/>
    <property type="match status" value="1"/>
</dbReference>
<dbReference type="PRINTS" id="PR00110">
    <property type="entry name" value="ALPHAAMYLASE"/>
</dbReference>
<dbReference type="FunFam" id="2.60.40.1180:FF:000007">
    <property type="entry name" value="Sucrose isomerase"/>
    <property type="match status" value="1"/>
</dbReference>
<dbReference type="eggNOG" id="COG0366">
    <property type="taxonomic scope" value="Bacteria"/>
</dbReference>
<dbReference type="Gene3D" id="3.20.20.80">
    <property type="entry name" value="Glycosidases"/>
    <property type="match status" value="1"/>
</dbReference>
<dbReference type="FunFam" id="3.90.400.10:FF:000002">
    <property type="entry name" value="Sucrose isomerase"/>
    <property type="match status" value="1"/>
</dbReference>
<comment type="caution">
    <text evidence="7">The sequence shown here is derived from an EMBL/GenBank/DDBJ whole genome shotgun (WGS) entry which is preliminary data.</text>
</comment>
<evidence type="ECO:0000259" key="6">
    <source>
        <dbReference type="SMART" id="SM00642"/>
    </source>
</evidence>
<evidence type="ECO:0000256" key="3">
    <source>
        <dbReference type="ARBA" id="ARBA00023295"/>
    </source>
</evidence>
<dbReference type="STRING" id="888064.HMPREF9088_0667"/>
<dbReference type="PANTHER" id="PTHR10357:SF178">
    <property type="entry name" value="OLIGO-1,6-GLUCOSIDASE 3-RELATED"/>
    <property type="match status" value="1"/>
</dbReference>
<dbReference type="EMBL" id="AEPV01000025">
    <property type="protein sequence ID" value="EFU74491.1"/>
    <property type="molecule type" value="Genomic_DNA"/>
</dbReference>
<dbReference type="EC" id="3.2.1.1" evidence="5"/>
<dbReference type="InterPro" id="IPR006047">
    <property type="entry name" value="GH13_cat_dom"/>
</dbReference>
<keyword evidence="8" id="KW-1185">Reference proteome</keyword>
<evidence type="ECO:0000256" key="2">
    <source>
        <dbReference type="ARBA" id="ARBA00022801"/>
    </source>
</evidence>
<protein>
    <recommendedName>
        <fullName evidence="5">Alpha-amylase</fullName>
        <ecNumber evidence="5">3.2.1.1</ecNumber>
    </recommendedName>
</protein>
<evidence type="ECO:0000313" key="7">
    <source>
        <dbReference type="EMBL" id="EFU74491.1"/>
    </source>
</evidence>
<dbReference type="SUPFAM" id="SSF51011">
    <property type="entry name" value="Glycosyl hydrolase domain"/>
    <property type="match status" value="1"/>
</dbReference>
<dbReference type="Gene3D" id="2.60.40.1180">
    <property type="entry name" value="Golgi alpha-mannosidase II"/>
    <property type="match status" value="1"/>
</dbReference>
<feature type="domain" description="Glycosyl hydrolase family 13 catalytic" evidence="6">
    <location>
        <begin position="17"/>
        <end position="414"/>
    </location>
</feature>
<evidence type="ECO:0000256" key="1">
    <source>
        <dbReference type="ARBA" id="ARBA00008061"/>
    </source>
</evidence>
<dbReference type="InterPro" id="IPR045857">
    <property type="entry name" value="O16G_dom_2"/>
</dbReference>
<dbReference type="FunFam" id="3.20.20.80:FF:000064">
    <property type="entry name" value="Oligo-1,6-glucosidase"/>
    <property type="match status" value="1"/>
</dbReference>
<dbReference type="CDD" id="cd11333">
    <property type="entry name" value="AmyAc_SI_OligoGlu_DGase"/>
    <property type="match status" value="1"/>
</dbReference>
<comment type="similarity">
    <text evidence="1 4">Belongs to the glycosyl hydrolase 13 family.</text>
</comment>
<comment type="catalytic activity">
    <reaction evidence="5">
        <text>Endohydrolysis of (1-&gt;4)-alpha-D-glucosidic linkages in polysaccharides containing three or more (1-&gt;4)-alpha-linked D-glucose units.</text>
        <dbReference type="EC" id="3.2.1.1"/>
    </reaction>
</comment>
<dbReference type="InterPro" id="IPR017853">
    <property type="entry name" value="GH"/>
</dbReference>
<keyword evidence="5" id="KW-0119">Carbohydrate metabolism</keyword>
<name>E6LE77_ENTI1</name>
<proteinExistence type="inferred from homology"/>
<dbReference type="Gene3D" id="3.90.400.10">
    <property type="entry name" value="Oligo-1,6-glucosidase, Domain 2"/>
    <property type="match status" value="1"/>
</dbReference>
<accession>E6LE77</accession>
<dbReference type="OrthoDB" id="9805159at2"/>
<dbReference type="AlphaFoldDB" id="E6LE77"/>
<evidence type="ECO:0000313" key="8">
    <source>
        <dbReference type="Proteomes" id="UP000010296"/>
    </source>
</evidence>